<feature type="compositionally biased region" description="Basic residues" evidence="1">
    <location>
        <begin position="284"/>
        <end position="295"/>
    </location>
</feature>
<proteinExistence type="predicted"/>
<dbReference type="AlphaFoldDB" id="A0A0V0HT32"/>
<feature type="region of interest" description="Disordered" evidence="1">
    <location>
        <begin position="126"/>
        <end position="146"/>
    </location>
</feature>
<feature type="region of interest" description="Disordered" evidence="1">
    <location>
        <begin position="196"/>
        <end position="232"/>
    </location>
</feature>
<sequence>MGIWDFISSGTESVKRNSPDLATPVTKVCKSTYYYSAAAVRMIDNVVRVNGVQNLGQYIYMPDEEGRAKIVNFSTKFVKNASVYAVKEAANIFIPGGRAVSQIYSQTVREMQIESKKNQNILCDKEMTGNSSKDTSSTGPPGLLDGAEMLENRELQLSSDNKVQVDSFAHQTPEDVLRVFMMKEFSGSRYLDNLLVPDHRQQKKDSSGSKIVKERSKDKSPSRPRLDKQDFTVMREEMQAKMEKLQDDMNNMKQQNEVSAKCTNGLDSFEFSDEPIKSSTPTKSKPKKVLIRSRM</sequence>
<protein>
    <submittedName>
        <fullName evidence="2">Putative ovule protein</fullName>
    </submittedName>
</protein>
<dbReference type="EMBL" id="GEDG01016200">
    <property type="protein sequence ID" value="JAP22774.1"/>
    <property type="molecule type" value="Transcribed_RNA"/>
</dbReference>
<evidence type="ECO:0000256" key="1">
    <source>
        <dbReference type="SAM" id="MobiDB-lite"/>
    </source>
</evidence>
<reference evidence="2" key="1">
    <citation type="submission" date="2015-12" db="EMBL/GenBank/DDBJ databases">
        <title>Gene expression during late stages of embryo sac development: a critical building block for successful pollen-pistil interactions.</title>
        <authorList>
            <person name="Liu Y."/>
            <person name="Joly V."/>
            <person name="Sabar M."/>
            <person name="Matton D.P."/>
        </authorList>
    </citation>
    <scope>NUCLEOTIDE SEQUENCE</scope>
</reference>
<organism evidence="2">
    <name type="scientific">Solanum chacoense</name>
    <name type="common">Chaco potato</name>
    <dbReference type="NCBI Taxonomy" id="4108"/>
    <lineage>
        <taxon>Eukaryota</taxon>
        <taxon>Viridiplantae</taxon>
        <taxon>Streptophyta</taxon>
        <taxon>Embryophyta</taxon>
        <taxon>Tracheophyta</taxon>
        <taxon>Spermatophyta</taxon>
        <taxon>Magnoliopsida</taxon>
        <taxon>eudicotyledons</taxon>
        <taxon>Gunneridae</taxon>
        <taxon>Pentapetalae</taxon>
        <taxon>asterids</taxon>
        <taxon>lamiids</taxon>
        <taxon>Solanales</taxon>
        <taxon>Solanaceae</taxon>
        <taxon>Solanoideae</taxon>
        <taxon>Solaneae</taxon>
        <taxon>Solanum</taxon>
    </lineage>
</organism>
<feature type="compositionally biased region" description="Basic and acidic residues" evidence="1">
    <location>
        <begin position="197"/>
        <end position="232"/>
    </location>
</feature>
<accession>A0A0V0HT32</accession>
<feature type="region of interest" description="Disordered" evidence="1">
    <location>
        <begin position="269"/>
        <end position="295"/>
    </location>
</feature>
<evidence type="ECO:0000313" key="2">
    <source>
        <dbReference type="EMBL" id="JAP22774.1"/>
    </source>
</evidence>
<feature type="compositionally biased region" description="Polar residues" evidence="1">
    <location>
        <begin position="128"/>
        <end position="139"/>
    </location>
</feature>
<name>A0A0V0HT32_SOLCH</name>